<evidence type="ECO:0000256" key="10">
    <source>
        <dbReference type="ARBA" id="ARBA00022801"/>
    </source>
</evidence>
<comment type="catalytic activity">
    <reaction evidence="1">
        <text>Acts on substrates that are at least partially unfolded. The cleavage site P1 residue is normally between a pair of hydrophobic residues, such as Val-|-Val.</text>
        <dbReference type="EC" id="3.4.21.107"/>
    </reaction>
</comment>
<dbReference type="NCBIfam" id="TIGR02037">
    <property type="entry name" value="degP_htrA_DO"/>
    <property type="match status" value="1"/>
</dbReference>
<reference evidence="19 20" key="1">
    <citation type="submission" date="2019-03" db="EMBL/GenBank/DDBJ databases">
        <title>Genomic Encyclopedia of Type Strains, Phase III (KMG-III): the genomes of soil and plant-associated and newly described type strains.</title>
        <authorList>
            <person name="Whitman W."/>
        </authorList>
    </citation>
    <scope>NUCLEOTIDE SEQUENCE [LARGE SCALE GENOMIC DNA]</scope>
    <source>
        <strain evidence="19 20">CECT 8976</strain>
    </source>
</reference>
<dbReference type="FunFam" id="2.40.10.120:FF:000007">
    <property type="entry name" value="Periplasmic serine endoprotease DegP-like"/>
    <property type="match status" value="1"/>
</dbReference>
<keyword evidence="6 19" id="KW-0645">Protease</keyword>
<dbReference type="OrthoDB" id="9758917at2"/>
<dbReference type="SUPFAM" id="SSF50156">
    <property type="entry name" value="PDZ domain-like"/>
    <property type="match status" value="2"/>
</dbReference>
<dbReference type="Pfam" id="PF13365">
    <property type="entry name" value="Trypsin_2"/>
    <property type="match status" value="1"/>
</dbReference>
<dbReference type="GO" id="GO:0004252">
    <property type="term" value="F:serine-type endopeptidase activity"/>
    <property type="evidence" value="ECO:0007669"/>
    <property type="project" value="InterPro"/>
</dbReference>
<evidence type="ECO:0000256" key="1">
    <source>
        <dbReference type="ARBA" id="ARBA00001772"/>
    </source>
</evidence>
<keyword evidence="9" id="KW-0574">Periplasm</keyword>
<comment type="subcellular location">
    <subcellularLocation>
        <location evidence="2">Periplasm</location>
    </subcellularLocation>
</comment>
<dbReference type="CDD" id="cd10839">
    <property type="entry name" value="cpPDZ1_DegP-like"/>
    <property type="match status" value="1"/>
</dbReference>
<evidence type="ECO:0000256" key="16">
    <source>
        <dbReference type="SAM" id="MobiDB-lite"/>
    </source>
</evidence>
<keyword evidence="8" id="KW-0677">Repeat</keyword>
<evidence type="ECO:0000256" key="7">
    <source>
        <dbReference type="ARBA" id="ARBA00022729"/>
    </source>
</evidence>
<feature type="active site" description="Charge relay system" evidence="14">
    <location>
        <position position="105"/>
    </location>
</feature>
<dbReference type="SUPFAM" id="SSF50494">
    <property type="entry name" value="Trypsin-like serine proteases"/>
    <property type="match status" value="1"/>
</dbReference>
<evidence type="ECO:0000256" key="11">
    <source>
        <dbReference type="ARBA" id="ARBA00022825"/>
    </source>
</evidence>
<dbReference type="GO" id="GO:0042597">
    <property type="term" value="C:periplasmic space"/>
    <property type="evidence" value="ECO:0007669"/>
    <property type="project" value="UniProtKB-SubCell"/>
</dbReference>
<dbReference type="EC" id="3.4.21.107" evidence="4"/>
<feature type="domain" description="PDZ" evidence="18">
    <location>
        <begin position="267"/>
        <end position="318"/>
    </location>
</feature>
<evidence type="ECO:0000256" key="6">
    <source>
        <dbReference type="ARBA" id="ARBA00022670"/>
    </source>
</evidence>
<feature type="signal peptide" evidence="17">
    <location>
        <begin position="1"/>
        <end position="23"/>
    </location>
</feature>
<evidence type="ECO:0000256" key="9">
    <source>
        <dbReference type="ARBA" id="ARBA00022764"/>
    </source>
</evidence>
<feature type="chain" id="PRO_5039479690" description="Probable periplasmic serine endoprotease DegP-like" evidence="17">
    <location>
        <begin position="24"/>
        <end position="468"/>
    </location>
</feature>
<keyword evidence="20" id="KW-1185">Reference proteome</keyword>
<feature type="domain" description="PDZ" evidence="18">
    <location>
        <begin position="373"/>
        <end position="455"/>
    </location>
</feature>
<keyword evidence="7 17" id="KW-0732">Signal</keyword>
<name>A0A4R7B5I6_9NEIS</name>
<comment type="similarity">
    <text evidence="3">Belongs to the peptidase S1C family.</text>
</comment>
<dbReference type="InterPro" id="IPR001478">
    <property type="entry name" value="PDZ"/>
</dbReference>
<dbReference type="InterPro" id="IPR011782">
    <property type="entry name" value="Pept_S1C_Do"/>
</dbReference>
<evidence type="ECO:0000256" key="5">
    <source>
        <dbReference type="ARBA" id="ARBA00013958"/>
    </source>
</evidence>
<evidence type="ECO:0000256" key="17">
    <source>
        <dbReference type="SAM" id="SignalP"/>
    </source>
</evidence>
<keyword evidence="11" id="KW-0720">Serine protease</keyword>
<keyword evidence="10" id="KW-0378">Hydrolase</keyword>
<dbReference type="EMBL" id="SNZP01000006">
    <property type="protein sequence ID" value="TDR79878.1"/>
    <property type="molecule type" value="Genomic_DNA"/>
</dbReference>
<evidence type="ECO:0000256" key="4">
    <source>
        <dbReference type="ARBA" id="ARBA00013035"/>
    </source>
</evidence>
<evidence type="ECO:0000259" key="18">
    <source>
        <dbReference type="PROSITE" id="PS50106"/>
    </source>
</evidence>
<dbReference type="PROSITE" id="PS50106">
    <property type="entry name" value="PDZ"/>
    <property type="match status" value="2"/>
</dbReference>
<dbReference type="InterPro" id="IPR036034">
    <property type="entry name" value="PDZ_sf"/>
</dbReference>
<dbReference type="Proteomes" id="UP000295611">
    <property type="component" value="Unassembled WGS sequence"/>
</dbReference>
<keyword evidence="12" id="KW-0346">Stress response</keyword>
<gene>
    <name evidence="19" type="ORF">DFP86_10617</name>
</gene>
<dbReference type="PANTHER" id="PTHR22939">
    <property type="entry name" value="SERINE PROTEASE FAMILY S1C HTRA-RELATED"/>
    <property type="match status" value="1"/>
</dbReference>
<feature type="binding site" evidence="15">
    <location>
        <position position="135"/>
    </location>
    <ligand>
        <name>substrate</name>
    </ligand>
</feature>
<feature type="binding site" evidence="15">
    <location>
        <begin position="206"/>
        <end position="208"/>
    </location>
    <ligand>
        <name>substrate</name>
    </ligand>
</feature>
<sequence>MSLKSLMAIAALAISIFCGPTFAAGVTGLPDFTPIVNAEGPAVVNISTSRIERQATSGVPDAFANDPFFEFFRRFAPPQMREREVGSLGSGFILSADGYVMTNAHVVSKAEKITVTLTDKREFPARLIGADERTDVALLKIDGTNLPVVKLGKSSSLQVGQWVLAIGSPFGLDNSVTSGIVSALGRQLPDDGYVPFIQTDAAVNPGNSGGPLFNMNGEVVGINSQILSRSGGFMGISLAIPIDVALDVAGQLKARGKVVRGRIGATLQPLNKALAQSFGLSRPDGVLVVKVDPNGPAAKGGLRVGDIITTLNRQPVTGSGDLPRAIGMAKPGTRFDLQVWRDKALHPLMLVSEELKETPESDDQPDNAPPARSGERNLTQLGLVISPLNAQQRQQLGIAFGVLVRAVNDVSARAGLVPGDVIVGIGSDPLTSVKQLENAIKGGKGSVALQVMREGSLLFVPVPLGGGN</sequence>
<feature type="binding site" evidence="15">
    <location>
        <position position="105"/>
    </location>
    <ligand>
        <name>substrate</name>
    </ligand>
</feature>
<dbReference type="InterPro" id="IPR001940">
    <property type="entry name" value="Peptidase_S1C"/>
</dbReference>
<evidence type="ECO:0000313" key="19">
    <source>
        <dbReference type="EMBL" id="TDR79878.1"/>
    </source>
</evidence>
<protein>
    <recommendedName>
        <fullName evidence="5">Probable periplasmic serine endoprotease DegP-like</fullName>
        <ecNumber evidence="4">3.4.21.107</ecNumber>
    </recommendedName>
    <alternativeName>
        <fullName evidence="13">Protease Do</fullName>
    </alternativeName>
</protein>
<feature type="active site" description="Charge relay system" evidence="14">
    <location>
        <position position="208"/>
    </location>
</feature>
<dbReference type="RefSeq" id="WP_133680066.1">
    <property type="nucleotide sequence ID" value="NZ_SNZP01000006.1"/>
</dbReference>
<evidence type="ECO:0000313" key="20">
    <source>
        <dbReference type="Proteomes" id="UP000295611"/>
    </source>
</evidence>
<evidence type="ECO:0000256" key="15">
    <source>
        <dbReference type="PIRSR" id="PIRSR611782-2"/>
    </source>
</evidence>
<dbReference type="Gene3D" id="2.30.42.10">
    <property type="match status" value="2"/>
</dbReference>
<dbReference type="GO" id="GO:0006508">
    <property type="term" value="P:proteolysis"/>
    <property type="evidence" value="ECO:0007669"/>
    <property type="project" value="UniProtKB-KW"/>
</dbReference>
<dbReference type="InterPro" id="IPR009003">
    <property type="entry name" value="Peptidase_S1_PA"/>
</dbReference>
<comment type="caution">
    <text evidence="19">The sequence shown here is derived from an EMBL/GenBank/DDBJ whole genome shotgun (WGS) entry which is preliminary data.</text>
</comment>
<evidence type="ECO:0000256" key="14">
    <source>
        <dbReference type="PIRSR" id="PIRSR611782-1"/>
    </source>
</evidence>
<feature type="region of interest" description="Disordered" evidence="16">
    <location>
        <begin position="355"/>
        <end position="374"/>
    </location>
</feature>
<proteinExistence type="inferred from homology"/>
<evidence type="ECO:0000256" key="3">
    <source>
        <dbReference type="ARBA" id="ARBA00010541"/>
    </source>
</evidence>
<dbReference type="Gene3D" id="2.40.10.120">
    <property type="match status" value="1"/>
</dbReference>
<organism evidence="19 20">
    <name type="scientific">Paludibacterium purpuratum</name>
    <dbReference type="NCBI Taxonomy" id="1144873"/>
    <lineage>
        <taxon>Bacteria</taxon>
        <taxon>Pseudomonadati</taxon>
        <taxon>Pseudomonadota</taxon>
        <taxon>Betaproteobacteria</taxon>
        <taxon>Neisseriales</taxon>
        <taxon>Chromobacteriaceae</taxon>
        <taxon>Paludibacterium</taxon>
    </lineage>
</organism>
<evidence type="ECO:0000256" key="8">
    <source>
        <dbReference type="ARBA" id="ARBA00022737"/>
    </source>
</evidence>
<dbReference type="PRINTS" id="PR00834">
    <property type="entry name" value="PROTEASES2C"/>
</dbReference>
<feature type="active site" description="Charge relay system" evidence="14">
    <location>
        <position position="135"/>
    </location>
</feature>
<evidence type="ECO:0000256" key="2">
    <source>
        <dbReference type="ARBA" id="ARBA00004418"/>
    </source>
</evidence>
<accession>A0A4R7B5I6</accession>
<dbReference type="Pfam" id="PF13180">
    <property type="entry name" value="PDZ_2"/>
    <property type="match status" value="1"/>
</dbReference>
<dbReference type="SMART" id="SM00228">
    <property type="entry name" value="PDZ"/>
    <property type="match status" value="2"/>
</dbReference>
<dbReference type="AlphaFoldDB" id="A0A4R7B5I6"/>
<evidence type="ECO:0000256" key="13">
    <source>
        <dbReference type="ARBA" id="ARBA00032850"/>
    </source>
</evidence>
<evidence type="ECO:0000256" key="12">
    <source>
        <dbReference type="ARBA" id="ARBA00023016"/>
    </source>
</evidence>
<dbReference type="PANTHER" id="PTHR22939:SF130">
    <property type="entry name" value="PERIPLASMIC SERINE ENDOPROTEASE DEGP-LIKE-RELATED"/>
    <property type="match status" value="1"/>
</dbReference>